<evidence type="ECO:0000259" key="4">
    <source>
        <dbReference type="Pfam" id="PF08450"/>
    </source>
</evidence>
<organism evidence="5 6">
    <name type="scientific">Phenylobacterium deserti</name>
    <dbReference type="NCBI Taxonomy" id="1914756"/>
    <lineage>
        <taxon>Bacteria</taxon>
        <taxon>Pseudomonadati</taxon>
        <taxon>Pseudomonadota</taxon>
        <taxon>Alphaproteobacteria</taxon>
        <taxon>Caulobacterales</taxon>
        <taxon>Caulobacteraceae</taxon>
        <taxon>Phenylobacterium</taxon>
    </lineage>
</organism>
<name>A0A328ADV3_9CAUL</name>
<dbReference type="GO" id="GO:0005509">
    <property type="term" value="F:calcium ion binding"/>
    <property type="evidence" value="ECO:0007669"/>
    <property type="project" value="TreeGrafter"/>
</dbReference>
<evidence type="ECO:0000256" key="1">
    <source>
        <dbReference type="ARBA" id="ARBA00008853"/>
    </source>
</evidence>
<dbReference type="Proteomes" id="UP000249725">
    <property type="component" value="Unassembled WGS sequence"/>
</dbReference>
<sequence length="286" mass="31209">MSRSPEPRVVAQLSDRLGEGPLWVSSERRLWWFDIKGRRLSWHEPSTGSQGSFDLPVRASAAVVRQGGGLVLATERGLAAFDTRSGAFELVQPHAFEPGFRTNDGKIGPDGAFWWSIMDDEGGTRPGAVFRTTPEWRTERVIEGVHIANATAWTPNGERMFLADSKHGVIFAHDMADLSRRTTFVAAENGSPDGAAMDEEGFLWTAHWGGWRVVRYAPDGSVDRVVPVPVEQPTSCAFGGEDLCTLFVTSAWDELTPEARQAQPLAGALFAFEPGVRGDPLPTFAG</sequence>
<dbReference type="GO" id="GO:0004341">
    <property type="term" value="F:gluconolactonase activity"/>
    <property type="evidence" value="ECO:0007669"/>
    <property type="project" value="TreeGrafter"/>
</dbReference>
<evidence type="ECO:0000313" key="5">
    <source>
        <dbReference type="EMBL" id="RAK52830.1"/>
    </source>
</evidence>
<evidence type="ECO:0000256" key="2">
    <source>
        <dbReference type="PIRSR" id="PIRSR605511-1"/>
    </source>
</evidence>
<dbReference type="PANTHER" id="PTHR10907">
    <property type="entry name" value="REGUCALCIN"/>
    <property type="match status" value="1"/>
</dbReference>
<dbReference type="EMBL" id="QFYR01000002">
    <property type="protein sequence ID" value="RAK52830.1"/>
    <property type="molecule type" value="Genomic_DNA"/>
</dbReference>
<dbReference type="InterPro" id="IPR013658">
    <property type="entry name" value="SGL"/>
</dbReference>
<reference evidence="6" key="1">
    <citation type="submission" date="2018-05" db="EMBL/GenBank/DDBJ databases">
        <authorList>
            <person name="Li X."/>
        </authorList>
    </citation>
    <scope>NUCLEOTIDE SEQUENCE [LARGE SCALE GENOMIC DNA]</scope>
    <source>
        <strain evidence="6">YIM 73061</strain>
    </source>
</reference>
<keyword evidence="6" id="KW-1185">Reference proteome</keyword>
<gene>
    <name evidence="5" type="ORF">DJ018_11650</name>
</gene>
<dbReference type="OrthoDB" id="2633250at2"/>
<feature type="binding site" evidence="3">
    <location>
        <position position="101"/>
    </location>
    <ligand>
        <name>substrate</name>
    </ligand>
</feature>
<feature type="binding site" evidence="3">
    <location>
        <position position="103"/>
    </location>
    <ligand>
        <name>substrate</name>
    </ligand>
</feature>
<comment type="cofactor">
    <cofactor evidence="3">
        <name>Zn(2+)</name>
        <dbReference type="ChEBI" id="CHEBI:29105"/>
    </cofactor>
    <text evidence="3">Binds 1 divalent metal cation per subunit.</text>
</comment>
<evidence type="ECO:0000256" key="3">
    <source>
        <dbReference type="PIRSR" id="PIRSR605511-2"/>
    </source>
</evidence>
<feature type="binding site" evidence="3">
    <location>
        <position position="149"/>
    </location>
    <ligand>
        <name>a divalent metal cation</name>
        <dbReference type="ChEBI" id="CHEBI:60240"/>
    </ligand>
</feature>
<accession>A0A328ADV3</accession>
<feature type="binding site" evidence="3">
    <location>
        <position position="19"/>
    </location>
    <ligand>
        <name>a divalent metal cation</name>
        <dbReference type="ChEBI" id="CHEBI:60240"/>
    </ligand>
</feature>
<comment type="caution">
    <text evidence="5">The sequence shown here is derived from an EMBL/GenBank/DDBJ whole genome shotgun (WGS) entry which is preliminary data.</text>
</comment>
<dbReference type="InterPro" id="IPR005511">
    <property type="entry name" value="SMP-30"/>
</dbReference>
<feature type="active site" description="Proton donor/acceptor" evidence="2">
    <location>
        <position position="193"/>
    </location>
</feature>
<feature type="domain" description="SMP-30/Gluconolactonase/LRE-like region" evidence="4">
    <location>
        <begin position="17"/>
        <end position="251"/>
    </location>
</feature>
<dbReference type="Gene3D" id="2.120.10.30">
    <property type="entry name" value="TolB, C-terminal domain"/>
    <property type="match status" value="1"/>
</dbReference>
<dbReference type="AlphaFoldDB" id="A0A328ADV3"/>
<comment type="similarity">
    <text evidence="1">Belongs to the SMP-30/CGR1 family.</text>
</comment>
<evidence type="ECO:0000313" key="6">
    <source>
        <dbReference type="Proteomes" id="UP000249725"/>
    </source>
</evidence>
<dbReference type="InterPro" id="IPR011042">
    <property type="entry name" value="6-blade_b-propeller_TolB-like"/>
</dbReference>
<dbReference type="Pfam" id="PF08450">
    <property type="entry name" value="SGL"/>
    <property type="match status" value="1"/>
</dbReference>
<dbReference type="GO" id="GO:0019853">
    <property type="term" value="P:L-ascorbic acid biosynthetic process"/>
    <property type="evidence" value="ECO:0007669"/>
    <property type="project" value="TreeGrafter"/>
</dbReference>
<proteinExistence type="inferred from homology"/>
<feature type="binding site" evidence="3">
    <location>
        <position position="121"/>
    </location>
    <ligand>
        <name>substrate</name>
    </ligand>
</feature>
<dbReference type="SUPFAM" id="SSF63829">
    <property type="entry name" value="Calcium-dependent phosphotriesterase"/>
    <property type="match status" value="1"/>
</dbReference>
<keyword evidence="3" id="KW-0479">Metal-binding</keyword>
<dbReference type="PANTHER" id="PTHR10907:SF47">
    <property type="entry name" value="REGUCALCIN"/>
    <property type="match status" value="1"/>
</dbReference>
<keyword evidence="3" id="KW-0862">Zinc</keyword>
<feature type="binding site" evidence="3">
    <location>
        <position position="193"/>
    </location>
    <ligand>
        <name>a divalent metal cation</name>
        <dbReference type="ChEBI" id="CHEBI:60240"/>
    </ligand>
</feature>
<dbReference type="PRINTS" id="PR01790">
    <property type="entry name" value="SMP30FAMILY"/>
</dbReference>
<protein>
    <submittedName>
        <fullName evidence="5">SMP-30/gluconolactonase/LRE family protein</fullName>
    </submittedName>
</protein>